<dbReference type="Proteomes" id="UP000249239">
    <property type="component" value="Unassembled WGS sequence"/>
</dbReference>
<protein>
    <submittedName>
        <fullName evidence="1">Antitoxin component YwqK of YwqJK toxin-antitoxin module</fullName>
    </submittedName>
</protein>
<gene>
    <name evidence="1" type="ORF">LX69_03468</name>
</gene>
<proteinExistence type="predicted"/>
<accession>A0A2W7MQW6</accession>
<evidence type="ECO:0000313" key="2">
    <source>
        <dbReference type="Proteomes" id="UP000249239"/>
    </source>
</evidence>
<dbReference type="EMBL" id="QKZK01000063">
    <property type="protein sequence ID" value="PZX09963.1"/>
    <property type="molecule type" value="Genomic_DNA"/>
</dbReference>
<dbReference type="Gene3D" id="2.20.110.10">
    <property type="entry name" value="Histone H3 K4-specific methyltransferase SET7/9 N-terminal domain"/>
    <property type="match status" value="3"/>
</dbReference>
<dbReference type="AlphaFoldDB" id="A0A2W7MQW6"/>
<dbReference type="InterPro" id="IPR011652">
    <property type="entry name" value="MORN_2"/>
</dbReference>
<organism evidence="1 2">
    <name type="scientific">Breznakibacter xylanolyticus</name>
    <dbReference type="NCBI Taxonomy" id="990"/>
    <lineage>
        <taxon>Bacteria</taxon>
        <taxon>Pseudomonadati</taxon>
        <taxon>Bacteroidota</taxon>
        <taxon>Bacteroidia</taxon>
        <taxon>Marinilabiliales</taxon>
        <taxon>Marinilabiliaceae</taxon>
        <taxon>Breznakibacter</taxon>
    </lineage>
</organism>
<reference evidence="1 2" key="1">
    <citation type="submission" date="2018-06" db="EMBL/GenBank/DDBJ databases">
        <title>Genomic Encyclopedia of Archaeal and Bacterial Type Strains, Phase II (KMG-II): from individual species to whole genera.</title>
        <authorList>
            <person name="Goeker M."/>
        </authorList>
    </citation>
    <scope>NUCLEOTIDE SEQUENCE [LARGE SCALE GENOMIC DNA]</scope>
    <source>
        <strain evidence="1 2">DSM 6779</strain>
    </source>
</reference>
<comment type="caution">
    <text evidence="1">The sequence shown here is derived from an EMBL/GenBank/DDBJ whole genome shotgun (WGS) entry which is preliminary data.</text>
</comment>
<keyword evidence="2" id="KW-1185">Reference proteome</keyword>
<name>A0A2W7MQW6_9BACT</name>
<dbReference type="SUPFAM" id="SSF82185">
    <property type="entry name" value="Histone H3 K4-specific methyltransferase SET7/9 N-terminal domain"/>
    <property type="match status" value="3"/>
</dbReference>
<sequence length="347" mass="40345">MSLLAAIYLCLPAHSQQVTQIRSVEKIAMGDGTYTFRDFDTKKHLEGNHRLIMDDREYVLASFSNGLPHGSWETYRYYKLKEKKNFLMGRLDGALIEYYGDGTTPCKEAMMKNGKMHGRWVEYYTNGNIAKDEFYQDGLEHGRQTAFNHDGTLKRDCFFKNGKPEGKQKNLYRSNTGDFWQESNCKNGIRQGQFTETFLNGNLKTKGEYLDGEKNGVWIVNYENGRPKSYQTYKKGKRNGDSKTFFDDGNVQSITPYVNDLKEGIAREFFETTKTLKAEISYVANYEHGSYKFFYDNGKLLEEGHTERGYRIYAKEYFINGQLRSVKEQKDGVWETTERYDQSGKQL</sequence>
<dbReference type="Pfam" id="PF07661">
    <property type="entry name" value="MORN_2"/>
    <property type="match status" value="5"/>
</dbReference>
<dbReference type="PANTHER" id="PTHR33706">
    <property type="entry name" value="MORN VARIANT REPEAT PROTEIN"/>
    <property type="match status" value="1"/>
</dbReference>
<evidence type="ECO:0000313" key="1">
    <source>
        <dbReference type="EMBL" id="PZX09963.1"/>
    </source>
</evidence>
<dbReference type="PANTHER" id="PTHR33706:SF1">
    <property type="entry name" value="TPR REPEAT PROTEIN"/>
    <property type="match status" value="1"/>
</dbReference>